<dbReference type="PANTHER" id="PTHR10846:SF8">
    <property type="entry name" value="INNER MEMBRANE PROTEIN YRBG"/>
    <property type="match status" value="1"/>
</dbReference>
<dbReference type="PATRIC" id="fig|1560234.3.peg.736"/>
<dbReference type="Gene3D" id="1.20.1420.30">
    <property type="entry name" value="NCX, central ion-binding region"/>
    <property type="match status" value="1"/>
</dbReference>
<organism evidence="7 8">
    <name type="scientific">Halodesulfovibrio spirochaetisodalis</name>
    <dbReference type="NCBI Taxonomy" id="1560234"/>
    <lineage>
        <taxon>Bacteria</taxon>
        <taxon>Pseudomonadati</taxon>
        <taxon>Thermodesulfobacteriota</taxon>
        <taxon>Desulfovibrionia</taxon>
        <taxon>Desulfovibrionales</taxon>
        <taxon>Desulfovibrionaceae</taxon>
        <taxon>Halodesulfovibrio</taxon>
    </lineage>
</organism>
<proteinExistence type="predicted"/>
<dbReference type="OrthoDB" id="9794225at2"/>
<dbReference type="GO" id="GO:0005886">
    <property type="term" value="C:plasma membrane"/>
    <property type="evidence" value="ECO:0007669"/>
    <property type="project" value="TreeGrafter"/>
</dbReference>
<sequence length="317" mass="33765">MLSYIAYLLAGGLLLWKGADWVVDSAAAIARRFGISELIIGLTIVAMGTSLPEFLVTLTAALEGIPSISFANIVGSNIFNLGIILGAVAMIKSVSGNNALITRDIPILFGVELLIRLMVIGGHLGRFEGLILSAIFIGYLVWMYFRCKKPLSDDGTALCDVPTEGEKATWKEYMLLPIGLVAVSFGSQFVIDGASGVARVFGLSEWLIGVTIVAAGTSLPELVTCLSAALKGRNDMVLGNLIGSDFFNFAGVLGLTSMIQPIAIQQGELLNMTLAVGVVALLWLLIRTQGKITRMEGGLLFAVGLGRWLLEIWRGAM</sequence>
<evidence type="ECO:0000256" key="4">
    <source>
        <dbReference type="ARBA" id="ARBA00023136"/>
    </source>
</evidence>
<dbReference type="STRING" id="1560234.SP90_09525"/>
<evidence type="ECO:0000256" key="5">
    <source>
        <dbReference type="SAM" id="Phobius"/>
    </source>
</evidence>
<dbReference type="GO" id="GO:0006874">
    <property type="term" value="P:intracellular calcium ion homeostasis"/>
    <property type="evidence" value="ECO:0007669"/>
    <property type="project" value="TreeGrafter"/>
</dbReference>
<feature type="transmembrane region" description="Helical" evidence="5">
    <location>
        <begin position="6"/>
        <end position="23"/>
    </location>
</feature>
<feature type="transmembrane region" description="Helical" evidence="5">
    <location>
        <begin position="68"/>
        <end position="91"/>
    </location>
</feature>
<name>A0A1B7XCJ1_9BACT</name>
<evidence type="ECO:0000256" key="3">
    <source>
        <dbReference type="ARBA" id="ARBA00022989"/>
    </source>
</evidence>
<dbReference type="InterPro" id="IPR004481">
    <property type="entry name" value="K/Na/Ca-exchanger"/>
</dbReference>
<dbReference type="InterPro" id="IPR044880">
    <property type="entry name" value="NCX_ion-bd_dom_sf"/>
</dbReference>
<keyword evidence="8" id="KW-1185">Reference proteome</keyword>
<feature type="transmembrane region" description="Helical" evidence="5">
    <location>
        <begin position="173"/>
        <end position="191"/>
    </location>
</feature>
<dbReference type="RefSeq" id="WP_066854995.1">
    <property type="nucleotide sequence ID" value="NZ_JXMS01000014.1"/>
</dbReference>
<feature type="transmembrane region" description="Helical" evidence="5">
    <location>
        <begin position="269"/>
        <end position="286"/>
    </location>
</feature>
<dbReference type="PANTHER" id="PTHR10846">
    <property type="entry name" value="SODIUM/POTASSIUM/CALCIUM EXCHANGER"/>
    <property type="match status" value="1"/>
</dbReference>
<dbReference type="GO" id="GO:0008273">
    <property type="term" value="F:calcium, potassium:sodium antiporter activity"/>
    <property type="evidence" value="ECO:0007669"/>
    <property type="project" value="TreeGrafter"/>
</dbReference>
<evidence type="ECO:0000256" key="2">
    <source>
        <dbReference type="ARBA" id="ARBA00022692"/>
    </source>
</evidence>
<comment type="subcellular location">
    <subcellularLocation>
        <location evidence="1">Membrane</location>
        <topology evidence="1">Multi-pass membrane protein</topology>
    </subcellularLocation>
</comment>
<comment type="caution">
    <text evidence="7">The sequence shown here is derived from an EMBL/GenBank/DDBJ whole genome shotgun (WGS) entry which is preliminary data.</text>
</comment>
<keyword evidence="3 5" id="KW-1133">Transmembrane helix</keyword>
<dbReference type="InterPro" id="IPR004837">
    <property type="entry name" value="NaCa_Exmemb"/>
</dbReference>
<feature type="transmembrane region" description="Helical" evidence="5">
    <location>
        <begin position="127"/>
        <end position="145"/>
    </location>
</feature>
<dbReference type="EMBL" id="JXMS01000014">
    <property type="protein sequence ID" value="OBQ51609.1"/>
    <property type="molecule type" value="Genomic_DNA"/>
</dbReference>
<feature type="transmembrane region" description="Helical" evidence="5">
    <location>
        <begin position="242"/>
        <end position="263"/>
    </location>
</feature>
<keyword evidence="2 5" id="KW-0812">Transmembrane</keyword>
<dbReference type="Pfam" id="PF01699">
    <property type="entry name" value="Na_Ca_ex"/>
    <property type="match status" value="2"/>
</dbReference>
<dbReference type="GO" id="GO:0005262">
    <property type="term" value="F:calcium channel activity"/>
    <property type="evidence" value="ECO:0007669"/>
    <property type="project" value="TreeGrafter"/>
</dbReference>
<dbReference type="Proteomes" id="UP000091979">
    <property type="component" value="Unassembled WGS sequence"/>
</dbReference>
<evidence type="ECO:0000259" key="6">
    <source>
        <dbReference type="Pfam" id="PF01699"/>
    </source>
</evidence>
<evidence type="ECO:0000313" key="7">
    <source>
        <dbReference type="EMBL" id="OBQ51609.1"/>
    </source>
</evidence>
<protein>
    <submittedName>
        <fullName evidence="7">Conjugal transfer protein TraR</fullName>
    </submittedName>
</protein>
<feature type="domain" description="Sodium/calcium exchanger membrane region" evidence="6">
    <location>
        <begin position="4"/>
        <end position="144"/>
    </location>
</feature>
<feature type="transmembrane region" description="Helical" evidence="5">
    <location>
        <begin position="35"/>
        <end position="62"/>
    </location>
</feature>
<gene>
    <name evidence="7" type="ORF">SP90_09525</name>
</gene>
<evidence type="ECO:0000256" key="1">
    <source>
        <dbReference type="ARBA" id="ARBA00004141"/>
    </source>
</evidence>
<accession>A0A1B7XCJ1</accession>
<reference evidence="7 8" key="1">
    <citation type="submission" date="2015-01" db="EMBL/GenBank/DDBJ databases">
        <title>Desulfovibrio sp. JC271 draft genome sequence.</title>
        <authorList>
            <person name="Shivani Y."/>
            <person name="Subhash Y."/>
            <person name="Sasikala C."/>
            <person name="Ramana C.V."/>
        </authorList>
    </citation>
    <scope>NUCLEOTIDE SEQUENCE [LARGE SCALE GENOMIC DNA]</scope>
    <source>
        <strain evidence="7 8">JC271</strain>
    </source>
</reference>
<feature type="domain" description="Sodium/calcium exchanger membrane region" evidence="6">
    <location>
        <begin position="175"/>
        <end position="302"/>
    </location>
</feature>
<dbReference type="AlphaFoldDB" id="A0A1B7XCJ1"/>
<dbReference type="NCBIfam" id="TIGR00367">
    <property type="entry name" value="calcium/sodium antiporter"/>
    <property type="match status" value="1"/>
</dbReference>
<feature type="transmembrane region" description="Helical" evidence="5">
    <location>
        <begin position="206"/>
        <end position="230"/>
    </location>
</feature>
<keyword evidence="4 5" id="KW-0472">Membrane</keyword>
<evidence type="ECO:0000313" key="8">
    <source>
        <dbReference type="Proteomes" id="UP000091979"/>
    </source>
</evidence>